<evidence type="ECO:0000256" key="2">
    <source>
        <dbReference type="ARBA" id="ARBA00022679"/>
    </source>
</evidence>
<feature type="domain" description="Thymidylate synthase/dCMP hydroxymethylase" evidence="3">
    <location>
        <begin position="57"/>
        <end position="234"/>
    </location>
</feature>
<evidence type="ECO:0000259" key="3">
    <source>
        <dbReference type="Pfam" id="PF00303"/>
    </source>
</evidence>
<dbReference type="PANTHER" id="PTHR11548:SF9">
    <property type="entry name" value="THYMIDYLATE SYNTHASE"/>
    <property type="match status" value="1"/>
</dbReference>
<sequence length="325" mass="37703">MAFLEEANCIDDLLNGVHKAIMSGGIENSPTKGKNLEILGACLILTDPTKRVSRTESRSKIISCLGEFLWYLTGSNDLSFIHHYIPKYIDYAEEDGKVHGGYGSRLFNMHNMYNQIENIISLLKNKKTSRRALIQLFDSSDLVSKDNNGLSEYKDIPCTVSLQFLIRENKLHLFSNMRSNDAFMGLTHDIFAFTMIQEFVARILQCELGNYYHFVSSMHLYEKDFEKINNLQKEGFMSTRSIMDVMPAIDTLDYRFKLLNIEKELRDNKLYDLDSVELNDYWKDLMRIIKIHFLLKENNPLYSNEAKVELGKLVNSSYEIFFEGK</sequence>
<dbReference type="EC" id="2.1.1.45" evidence="4"/>
<organism evidence="4 5">
    <name type="scientific">Providencia rettgeri</name>
    <dbReference type="NCBI Taxonomy" id="587"/>
    <lineage>
        <taxon>Bacteria</taxon>
        <taxon>Pseudomonadati</taxon>
        <taxon>Pseudomonadota</taxon>
        <taxon>Gammaproteobacteria</taxon>
        <taxon>Enterobacterales</taxon>
        <taxon>Morganellaceae</taxon>
        <taxon>Providencia</taxon>
    </lineage>
</organism>
<keyword evidence="1 4" id="KW-0489">Methyltransferase</keyword>
<name>A0AAJ4THX2_PRORE</name>
<dbReference type="Proteomes" id="UP000682358">
    <property type="component" value="Chromosome"/>
</dbReference>
<evidence type="ECO:0000313" key="4">
    <source>
        <dbReference type="EMBL" id="QWQ20416.1"/>
    </source>
</evidence>
<dbReference type="RefSeq" id="WP_140171802.1">
    <property type="nucleotide sequence ID" value="NZ_CAHPQZ010000002.1"/>
</dbReference>
<dbReference type="GO" id="GO:0005829">
    <property type="term" value="C:cytosol"/>
    <property type="evidence" value="ECO:0007669"/>
    <property type="project" value="TreeGrafter"/>
</dbReference>
<accession>A0AAJ4THX2</accession>
<protein>
    <submittedName>
        <fullName evidence="4">Thymidylate synthase</fullName>
        <ecNumber evidence="4">2.1.1.45</ecNumber>
    </submittedName>
</protein>
<dbReference type="GO" id="GO:0006231">
    <property type="term" value="P:dTMP biosynthetic process"/>
    <property type="evidence" value="ECO:0007669"/>
    <property type="project" value="TreeGrafter"/>
</dbReference>
<dbReference type="Gene3D" id="3.30.572.10">
    <property type="entry name" value="Thymidylate synthase/dCMP hydroxymethylase domain"/>
    <property type="match status" value="1"/>
</dbReference>
<dbReference type="GO" id="GO:0032259">
    <property type="term" value="P:methylation"/>
    <property type="evidence" value="ECO:0007669"/>
    <property type="project" value="UniProtKB-KW"/>
</dbReference>
<dbReference type="PANTHER" id="PTHR11548">
    <property type="entry name" value="THYMIDYLATE SYNTHASE 1"/>
    <property type="match status" value="1"/>
</dbReference>
<dbReference type="InterPro" id="IPR023451">
    <property type="entry name" value="Thymidate_synth/dCMP_Mease_dom"/>
</dbReference>
<dbReference type="GO" id="GO:0004799">
    <property type="term" value="F:thymidylate synthase activity"/>
    <property type="evidence" value="ECO:0007669"/>
    <property type="project" value="UniProtKB-EC"/>
</dbReference>
<dbReference type="AlphaFoldDB" id="A0AAJ4THX2"/>
<dbReference type="Pfam" id="PF00303">
    <property type="entry name" value="Thymidylat_synt"/>
    <property type="match status" value="1"/>
</dbReference>
<dbReference type="CDD" id="cd00351">
    <property type="entry name" value="TS_Pyrimidine_HMase"/>
    <property type="match status" value="1"/>
</dbReference>
<dbReference type="InterPro" id="IPR045097">
    <property type="entry name" value="Thymidate_synth/dCMP_Mease"/>
</dbReference>
<evidence type="ECO:0000256" key="1">
    <source>
        <dbReference type="ARBA" id="ARBA00022603"/>
    </source>
</evidence>
<dbReference type="SUPFAM" id="SSF55831">
    <property type="entry name" value="Thymidylate synthase/dCMP hydroxymethylase"/>
    <property type="match status" value="1"/>
</dbReference>
<dbReference type="EMBL" id="CP076405">
    <property type="protein sequence ID" value="QWQ20416.1"/>
    <property type="molecule type" value="Genomic_DNA"/>
</dbReference>
<keyword evidence="2 4" id="KW-0808">Transferase</keyword>
<evidence type="ECO:0000313" key="5">
    <source>
        <dbReference type="Proteomes" id="UP000682358"/>
    </source>
</evidence>
<reference evidence="4" key="1">
    <citation type="submission" date="2021-06" db="EMBL/GenBank/DDBJ databases">
        <title>Emergence of genetically related NDM-1-producing Providencia rettgeri strains in Argentina.</title>
        <authorList>
            <person name="Pasteran F."/>
            <person name="Meo A."/>
            <person name="Gomez S."/>
            <person name="Derdoy L."/>
            <person name="Albronoz E."/>
            <person name="Faccone D."/>
            <person name="Guerriero L."/>
            <person name="Archuby D."/>
            <person name="Tarzia A."/>
            <person name="Lopez M."/>
            <person name="Corso A."/>
        </authorList>
    </citation>
    <scope>NUCLEOTIDE SEQUENCE</scope>
    <source>
        <strain evidence="4">PreM15628</strain>
    </source>
</reference>
<dbReference type="InterPro" id="IPR036926">
    <property type="entry name" value="Thymidate_synth/dCMP_Mease_sf"/>
</dbReference>
<gene>
    <name evidence="4" type="ORF">KOF27_17795</name>
</gene>
<proteinExistence type="predicted"/>